<protein>
    <submittedName>
        <fullName evidence="3">Uncharacterized protein YcnI</fullName>
    </submittedName>
</protein>
<dbReference type="Gene3D" id="2.60.40.2230">
    <property type="entry name" value="Uncharacterised protein YcnI-like PF07987, DUF1775"/>
    <property type="match status" value="1"/>
</dbReference>
<evidence type="ECO:0000313" key="4">
    <source>
        <dbReference type="Proteomes" id="UP000192920"/>
    </source>
</evidence>
<keyword evidence="1" id="KW-0732">Signal</keyword>
<evidence type="ECO:0000313" key="3">
    <source>
        <dbReference type="EMBL" id="SMF35688.1"/>
    </source>
</evidence>
<dbReference type="Proteomes" id="UP000192920">
    <property type="component" value="Unassembled WGS sequence"/>
</dbReference>
<organism evidence="3 4">
    <name type="scientific">Pseudogulbenkiania subflava DSM 22618</name>
    <dbReference type="NCBI Taxonomy" id="1123014"/>
    <lineage>
        <taxon>Bacteria</taxon>
        <taxon>Pseudomonadati</taxon>
        <taxon>Pseudomonadota</taxon>
        <taxon>Betaproteobacteria</taxon>
        <taxon>Neisseriales</taxon>
        <taxon>Chromobacteriaceae</taxon>
        <taxon>Pseudogulbenkiania</taxon>
    </lineage>
</organism>
<dbReference type="STRING" id="1123014.SAMN02745746_02742"/>
<dbReference type="CDD" id="cd08545">
    <property type="entry name" value="YcnI_like"/>
    <property type="match status" value="1"/>
</dbReference>
<dbReference type="EMBL" id="FXAG01000015">
    <property type="protein sequence ID" value="SMF35688.1"/>
    <property type="molecule type" value="Genomic_DNA"/>
</dbReference>
<name>A0A1Y6BY93_9NEIS</name>
<proteinExistence type="predicted"/>
<evidence type="ECO:0000256" key="1">
    <source>
        <dbReference type="SAM" id="SignalP"/>
    </source>
</evidence>
<feature type="signal peptide" evidence="1">
    <location>
        <begin position="1"/>
        <end position="18"/>
    </location>
</feature>
<dbReference type="InterPro" id="IPR038507">
    <property type="entry name" value="YcnI-like_sf"/>
</dbReference>
<dbReference type="InterPro" id="IPR012533">
    <property type="entry name" value="YcnI-copper_dom"/>
</dbReference>
<dbReference type="AlphaFoldDB" id="A0A1Y6BY93"/>
<evidence type="ECO:0000259" key="2">
    <source>
        <dbReference type="Pfam" id="PF07987"/>
    </source>
</evidence>
<feature type="chain" id="PRO_5011966603" evidence="1">
    <location>
        <begin position="19"/>
        <end position="172"/>
    </location>
</feature>
<dbReference type="Pfam" id="PF07987">
    <property type="entry name" value="DUF1775"/>
    <property type="match status" value="1"/>
</dbReference>
<reference evidence="4" key="1">
    <citation type="submission" date="2017-04" db="EMBL/GenBank/DDBJ databases">
        <authorList>
            <person name="Varghese N."/>
            <person name="Submissions S."/>
        </authorList>
    </citation>
    <scope>NUCLEOTIDE SEQUENCE [LARGE SCALE GENOMIC DNA]</scope>
    <source>
        <strain evidence="4">DSM 22618</strain>
    </source>
</reference>
<dbReference type="RefSeq" id="WP_085276889.1">
    <property type="nucleotide sequence ID" value="NZ_FXAG01000015.1"/>
</dbReference>
<feature type="domain" description="YncI copper-binding" evidence="2">
    <location>
        <begin position="19"/>
        <end position="163"/>
    </location>
</feature>
<keyword evidence="4" id="KW-1185">Reference proteome</keyword>
<accession>A0A1Y6BY93</accession>
<sequence>MRRSLALLPLLFAAAASAHITLETPQADAGSTYKGVLRVGHGCDGSPTTELRLIVPAGVEKLKPMPKAGWQLTVKKHKLAQPYDYYGEQVTEDVSEVSWSGGNLPEDFYDEFVFRARLPKTPGETLYFKVEQRCAKGETRWVDIPAAGQDAHDLPTPAAALKLTAPGEGHRH</sequence>
<gene>
    <name evidence="3" type="ORF">SAMN02745746_02742</name>
</gene>